<reference evidence="2 3" key="1">
    <citation type="submission" date="2020-08" db="EMBL/GenBank/DDBJ databases">
        <title>Genomic Encyclopedia of Type Strains, Phase IV (KMG-IV): sequencing the most valuable type-strain genomes for metagenomic binning, comparative biology and taxonomic classification.</title>
        <authorList>
            <person name="Goeker M."/>
        </authorList>
    </citation>
    <scope>NUCLEOTIDE SEQUENCE [LARGE SCALE GENOMIC DNA]</scope>
    <source>
        <strain evidence="2 3">DSM 103737</strain>
    </source>
</reference>
<evidence type="ECO:0000313" key="3">
    <source>
        <dbReference type="Proteomes" id="UP000577362"/>
    </source>
</evidence>
<dbReference type="InterPro" id="IPR036291">
    <property type="entry name" value="NAD(P)-bd_dom_sf"/>
</dbReference>
<keyword evidence="2" id="KW-0560">Oxidoreductase</keyword>
<evidence type="ECO:0000313" key="2">
    <source>
        <dbReference type="EMBL" id="MBB4016303.1"/>
    </source>
</evidence>
<dbReference type="FunFam" id="3.40.50.720:FF:000084">
    <property type="entry name" value="Short-chain dehydrogenase reductase"/>
    <property type="match status" value="1"/>
</dbReference>
<dbReference type="AlphaFoldDB" id="A0A840BUS0"/>
<dbReference type="RefSeq" id="WP_183316047.1">
    <property type="nucleotide sequence ID" value="NZ_JACIEN010000001.1"/>
</dbReference>
<evidence type="ECO:0000256" key="1">
    <source>
        <dbReference type="ARBA" id="ARBA00006484"/>
    </source>
</evidence>
<dbReference type="PANTHER" id="PTHR42760">
    <property type="entry name" value="SHORT-CHAIN DEHYDROGENASES/REDUCTASES FAMILY MEMBER"/>
    <property type="match status" value="1"/>
</dbReference>
<comment type="caution">
    <text evidence="2">The sequence shown here is derived from an EMBL/GenBank/DDBJ whole genome shotgun (WGS) entry which is preliminary data.</text>
</comment>
<dbReference type="EC" id="1.1.1.47" evidence="2"/>
<accession>A0A840BUS0</accession>
<dbReference type="InterPro" id="IPR002347">
    <property type="entry name" value="SDR_fam"/>
</dbReference>
<comment type="similarity">
    <text evidence="1">Belongs to the short-chain dehydrogenases/reductases (SDR) family.</text>
</comment>
<sequence>MTFHALNPQRLEGRTAIVTGGARGIGLAVARRFAAEGATVAVNDLADADTMAAALAAVQTAAADAGHGERPHLALAADVSVPRAVDAMVEEAVSAWGHVDILVNNAGIQAPTPGDAFDDAVLTRILAVNLVGAANCARAVARHLLARKAPGAIINTTSVHEIIPKPGYLAYSISKGGLANLTRTLALEFAANGIRVNAVGPGATTTELNRGWVEDPAARAKVESHIPMGFAADADDMAPVFAFLASEEARYITGQTIFACGGLTLYADFQHNWAS</sequence>
<dbReference type="EMBL" id="JACIEN010000001">
    <property type="protein sequence ID" value="MBB4016303.1"/>
    <property type="molecule type" value="Genomic_DNA"/>
</dbReference>
<dbReference type="PANTHER" id="PTHR42760:SF132">
    <property type="entry name" value="SHORT-CHAIN DEHYDROGENASE_REDUCTASE FAMILY PROTEIN"/>
    <property type="match status" value="1"/>
</dbReference>
<protein>
    <submittedName>
        <fullName evidence="2">Glucose 1-dehydrogenase</fullName>
        <ecNumber evidence="2">1.1.1.47</ecNumber>
    </submittedName>
</protein>
<dbReference type="Pfam" id="PF13561">
    <property type="entry name" value="adh_short_C2"/>
    <property type="match status" value="1"/>
</dbReference>
<proteinExistence type="inferred from homology"/>
<dbReference type="InterPro" id="IPR020904">
    <property type="entry name" value="Sc_DH/Rdtase_CS"/>
</dbReference>
<dbReference type="Gene3D" id="3.40.50.720">
    <property type="entry name" value="NAD(P)-binding Rossmann-like Domain"/>
    <property type="match status" value="1"/>
</dbReference>
<dbReference type="PRINTS" id="PR00081">
    <property type="entry name" value="GDHRDH"/>
</dbReference>
<dbReference type="PROSITE" id="PS00061">
    <property type="entry name" value="ADH_SHORT"/>
    <property type="match status" value="1"/>
</dbReference>
<gene>
    <name evidence="2" type="ORF">GGR16_001309</name>
</gene>
<organism evidence="2 3">
    <name type="scientific">Chelatococcus caeni</name>
    <dbReference type="NCBI Taxonomy" id="1348468"/>
    <lineage>
        <taxon>Bacteria</taxon>
        <taxon>Pseudomonadati</taxon>
        <taxon>Pseudomonadota</taxon>
        <taxon>Alphaproteobacteria</taxon>
        <taxon>Hyphomicrobiales</taxon>
        <taxon>Chelatococcaceae</taxon>
        <taxon>Chelatococcus</taxon>
    </lineage>
</organism>
<dbReference type="GO" id="GO:0047936">
    <property type="term" value="F:glucose 1-dehydrogenase [NAD(P)+] activity"/>
    <property type="evidence" value="ECO:0007669"/>
    <property type="project" value="UniProtKB-EC"/>
</dbReference>
<dbReference type="PRINTS" id="PR00080">
    <property type="entry name" value="SDRFAMILY"/>
</dbReference>
<name>A0A840BUS0_9HYPH</name>
<dbReference type="Proteomes" id="UP000577362">
    <property type="component" value="Unassembled WGS sequence"/>
</dbReference>
<dbReference type="SUPFAM" id="SSF51735">
    <property type="entry name" value="NAD(P)-binding Rossmann-fold domains"/>
    <property type="match status" value="1"/>
</dbReference>
<keyword evidence="3" id="KW-1185">Reference proteome</keyword>